<evidence type="ECO:0000313" key="2">
    <source>
        <dbReference type="EMBL" id="GHD96489.1"/>
    </source>
</evidence>
<sequence length="751" mass="82318">MPTYHEILTTNLSTLTTAAERWDGMAKELHKQETAYRRDVHGITLRPTWAGESQQAANARFGVRLTEFQSAQTEARAIASLLRDAHTQFVDLRKKLESARDDAIAKGMKVSDQGVVSYDTGKLSPGERQELAHDPDSQESVRKSVASWQARIDQCVKDVNDADKGVEVAFTAVVKGPDMGDGVPGFNGKAQGDIEKYEAQEADDIARRVAKGDKVSAADLAELQRALRDNKQDKAFSRTFLDGLGPDGTIRLTNRLDDLAYLDDTKHKSTYLEINGGLADSLATATKVPDFKDADGRHLRFGTEAYNEAFQAWTKTDDARFYNKWHEGLRSHGGDEYSLDAAGKKKLVGMGAGQKVRGYQSLVTLMQQGHGYSPQFVADVTDDVISLEKKHANVWDLYGKFSEKDGTGWFANDPVDGALEVMSRTPEGAAGYLDPGTAAGKERIDYLLGNGHDSRDWNVVNTTHDQAKVEAPGPDVQDTDDRKGLGDALTAAATGIDPHGSRPLGPTPHTDANNRVFVHALDVLSKQGDDMPASLRDDMAKIMTNHGHETYVAMSDPSGRRHPDVGPTLEGAQVMEMAKQISRSEGSYGLLHQGMNYAIMEDIHNSDRRPEDTLSSAGYAVGFMEDARYAALKGDQHDYTWDKAWSYHVSGALLNFIPVYGDVAQRGADVVTSAWIMDEQQRQAEKLASDSQATYELRKNQLNGIADQWYSANSDWASSHTGYSRDDGVYKQIAGFADDGGTRFRGLAGSH</sequence>
<proteinExistence type="predicted"/>
<reference evidence="2" key="1">
    <citation type="journal article" date="2014" name="Int. J. Syst. Evol. Microbiol.">
        <title>Complete genome sequence of Corynebacterium casei LMG S-19264T (=DSM 44701T), isolated from a smear-ripened cheese.</title>
        <authorList>
            <consortium name="US DOE Joint Genome Institute (JGI-PGF)"/>
            <person name="Walter F."/>
            <person name="Albersmeier A."/>
            <person name="Kalinowski J."/>
            <person name="Ruckert C."/>
        </authorList>
    </citation>
    <scope>NUCLEOTIDE SEQUENCE</scope>
    <source>
        <strain evidence="2">JCM 4654</strain>
    </source>
</reference>
<feature type="compositionally biased region" description="Basic and acidic residues" evidence="1">
    <location>
        <begin position="125"/>
        <end position="140"/>
    </location>
</feature>
<dbReference type="EMBL" id="BMVF01000028">
    <property type="protein sequence ID" value="GHD96489.1"/>
    <property type="molecule type" value="Genomic_DNA"/>
</dbReference>
<name>A0A918YAJ3_9ACTN</name>
<evidence type="ECO:0000256" key="1">
    <source>
        <dbReference type="SAM" id="MobiDB-lite"/>
    </source>
</evidence>
<dbReference type="Proteomes" id="UP000608955">
    <property type="component" value="Unassembled WGS sequence"/>
</dbReference>
<reference evidence="2" key="2">
    <citation type="submission" date="2020-09" db="EMBL/GenBank/DDBJ databases">
        <authorList>
            <person name="Sun Q."/>
            <person name="Ohkuma M."/>
        </authorList>
    </citation>
    <scope>NUCLEOTIDE SEQUENCE</scope>
    <source>
        <strain evidence="2">JCM 4654</strain>
    </source>
</reference>
<accession>A0A918YAJ3</accession>
<comment type="caution">
    <text evidence="2">The sequence shown here is derived from an EMBL/GenBank/DDBJ whole genome shotgun (WGS) entry which is preliminary data.</text>
</comment>
<gene>
    <name evidence="2" type="ORF">GCM10010508_65430</name>
</gene>
<dbReference type="AlphaFoldDB" id="A0A918YAJ3"/>
<dbReference type="RefSeq" id="WP_190181487.1">
    <property type="nucleotide sequence ID" value="NZ_BMVF01000028.1"/>
</dbReference>
<organism evidence="2 3">
    <name type="scientific">Streptomyces naganishii JCM 4654</name>
    <dbReference type="NCBI Taxonomy" id="1306179"/>
    <lineage>
        <taxon>Bacteria</taxon>
        <taxon>Bacillati</taxon>
        <taxon>Actinomycetota</taxon>
        <taxon>Actinomycetes</taxon>
        <taxon>Kitasatosporales</taxon>
        <taxon>Streptomycetaceae</taxon>
        <taxon>Streptomyces</taxon>
    </lineage>
</organism>
<feature type="region of interest" description="Disordered" evidence="1">
    <location>
        <begin position="116"/>
        <end position="140"/>
    </location>
</feature>
<keyword evidence="3" id="KW-1185">Reference proteome</keyword>
<evidence type="ECO:0008006" key="4">
    <source>
        <dbReference type="Google" id="ProtNLM"/>
    </source>
</evidence>
<evidence type="ECO:0000313" key="3">
    <source>
        <dbReference type="Proteomes" id="UP000608955"/>
    </source>
</evidence>
<protein>
    <recommendedName>
        <fullName evidence="4">AG2 protein</fullName>
    </recommendedName>
</protein>